<keyword evidence="4" id="KW-0472">Membrane</keyword>
<dbReference type="InterPro" id="IPR029058">
    <property type="entry name" value="AB_hydrolase_fold"/>
</dbReference>
<dbReference type="PANTHER" id="PTHR43248:SF25">
    <property type="entry name" value="AB HYDROLASE-1 DOMAIN-CONTAINING PROTEIN-RELATED"/>
    <property type="match status" value="1"/>
</dbReference>
<evidence type="ECO:0000259" key="6">
    <source>
        <dbReference type="Pfam" id="PF08386"/>
    </source>
</evidence>
<reference evidence="7 8" key="1">
    <citation type="journal article" date="2024" name="IMA Fungus">
        <title>IMA Genome - F19 : A genome assembly and annotation guide to empower mycologists, including annotated draft genome sequences of Ceratocystis pirilliformis, Diaporthe australafricana, Fusarium ophioides, Paecilomyces lecythidis, and Sporothrix stenoceras.</title>
        <authorList>
            <person name="Aylward J."/>
            <person name="Wilson A.M."/>
            <person name="Visagie C.M."/>
            <person name="Spraker J."/>
            <person name="Barnes I."/>
            <person name="Buitendag C."/>
            <person name="Ceriani C."/>
            <person name="Del Mar Angel L."/>
            <person name="du Plessis D."/>
            <person name="Fuchs T."/>
            <person name="Gasser K."/>
            <person name="Kramer D."/>
            <person name="Li W."/>
            <person name="Munsamy K."/>
            <person name="Piso A."/>
            <person name="Price J.L."/>
            <person name="Sonnekus B."/>
            <person name="Thomas C."/>
            <person name="van der Nest A."/>
            <person name="van Dijk A."/>
            <person name="van Heerden A."/>
            <person name="van Vuuren N."/>
            <person name="Yilmaz N."/>
            <person name="Duong T.A."/>
            <person name="van der Merwe N.A."/>
            <person name="Wingfield M.J."/>
            <person name="Wingfield B.D."/>
        </authorList>
    </citation>
    <scope>NUCLEOTIDE SEQUENCE [LARGE SCALE GENOMIC DNA]</scope>
    <source>
        <strain evidence="7 8">CMW 5346</strain>
    </source>
</reference>
<dbReference type="InterPro" id="IPR013595">
    <property type="entry name" value="Pept_S33_TAP-like_C"/>
</dbReference>
<name>A0ABR3ZD28_9PEZI</name>
<feature type="transmembrane region" description="Helical" evidence="4">
    <location>
        <begin position="32"/>
        <end position="50"/>
    </location>
</feature>
<dbReference type="PANTHER" id="PTHR43248">
    <property type="entry name" value="2-SUCCINYL-6-HYDROXY-2,4-CYCLOHEXADIENE-1-CARBOXYLATE SYNTHASE"/>
    <property type="match status" value="1"/>
</dbReference>
<keyword evidence="8" id="KW-1185">Reference proteome</keyword>
<keyword evidence="4" id="KW-0812">Transmembrane</keyword>
<evidence type="ECO:0008006" key="9">
    <source>
        <dbReference type="Google" id="ProtNLM"/>
    </source>
</evidence>
<sequence length="731" mass="79648">MSIKGAAYAIETAPLPYRQPALEAKRQRRRRVVAGVAATVGLVCFVATHGTSSQVFRLLPGCKHHGNTASPPVIHHTYGTFPRPDDPLQFIPCTGKTLPPKIEDEDPVASWARLYEPDPSKWSWGAKKTTTTDDDEDEDENEDDEYAGRGVYLCGYLDVPRDWTNASDPRITRLSITKYQVAGPGSAGTSPKSERTIFIEPGGPGGSGTAYAWHGAEAISERLSAGNFDVLGWDPRGVNTTLPSASCFPYNADRDRWWQLAHRYREVATHDTEGQLAVADAYFESMFAGCENVLGDLGRFVGTGLVARDIDAIRSALDEPELTGYLMSYGTGIGQTYANMFPEHAGRLILDGTQYGPVEWSQAGFGWGSLDNVTNAYHDGFLGECIDAGPEYCPLARPLPGSTDLPTLLELEARMTVLFASVAARPIVSFTAASGPSLVTYSALVASMYATLYNPHTWPSTATMLYELEQGNATLVSNMIDGFVWQYDPNKPVVMPPTAGGGEGEGYIPPPGTACPVLPAIPPLSPPDTEELMPLVICADSYDAPQPASGLVWWDELWANMTAKSWIAGNSRFYNVLPCRHYAKHWPQPAGVFRGPLNASLANPVLLVAETYDPATPLANGRLLLSEMGHSNARLLVHHGYGHASYPDPSDCTEHILQSYILHGEIPEDAETQCYANEKPYRYGVSSDTVSATASTGRKVADMNHEEHIELWRKHMQDMLILNPGLARGRL</sequence>
<comment type="similarity">
    <text evidence="1">Belongs to the peptidase S33 family.</text>
</comment>
<feature type="domain" description="AB hydrolase-1" evidence="5">
    <location>
        <begin position="197"/>
        <end position="362"/>
    </location>
</feature>
<keyword evidence="2" id="KW-0378">Hydrolase</keyword>
<evidence type="ECO:0000256" key="2">
    <source>
        <dbReference type="ARBA" id="ARBA00022801"/>
    </source>
</evidence>
<evidence type="ECO:0000313" key="7">
    <source>
        <dbReference type="EMBL" id="KAL1898259.1"/>
    </source>
</evidence>
<dbReference type="EMBL" id="JAWCUI010000016">
    <property type="protein sequence ID" value="KAL1898259.1"/>
    <property type="molecule type" value="Genomic_DNA"/>
</dbReference>
<evidence type="ECO:0000256" key="1">
    <source>
        <dbReference type="ARBA" id="ARBA00010088"/>
    </source>
</evidence>
<protein>
    <recommendedName>
        <fullName evidence="9">AB hydrolase-1 domain-containing protein</fullName>
    </recommendedName>
</protein>
<dbReference type="Pfam" id="PF08386">
    <property type="entry name" value="Abhydrolase_4"/>
    <property type="match status" value="1"/>
</dbReference>
<dbReference type="Proteomes" id="UP001583186">
    <property type="component" value="Unassembled WGS sequence"/>
</dbReference>
<feature type="domain" description="Peptidase S33 tripeptidyl aminopeptidase-like C-terminal" evidence="6">
    <location>
        <begin position="569"/>
        <end position="672"/>
    </location>
</feature>
<evidence type="ECO:0000313" key="8">
    <source>
        <dbReference type="Proteomes" id="UP001583186"/>
    </source>
</evidence>
<dbReference type="Pfam" id="PF00561">
    <property type="entry name" value="Abhydrolase_1"/>
    <property type="match status" value="1"/>
</dbReference>
<organism evidence="7 8">
    <name type="scientific">Sporothrix stenoceras</name>
    <dbReference type="NCBI Taxonomy" id="5173"/>
    <lineage>
        <taxon>Eukaryota</taxon>
        <taxon>Fungi</taxon>
        <taxon>Dikarya</taxon>
        <taxon>Ascomycota</taxon>
        <taxon>Pezizomycotina</taxon>
        <taxon>Sordariomycetes</taxon>
        <taxon>Sordariomycetidae</taxon>
        <taxon>Ophiostomatales</taxon>
        <taxon>Ophiostomataceae</taxon>
        <taxon>Sporothrix</taxon>
    </lineage>
</organism>
<dbReference type="InterPro" id="IPR000073">
    <property type="entry name" value="AB_hydrolase_1"/>
</dbReference>
<feature type="compositionally biased region" description="Acidic residues" evidence="3">
    <location>
        <begin position="132"/>
        <end position="145"/>
    </location>
</feature>
<feature type="region of interest" description="Disordered" evidence="3">
    <location>
        <begin position="122"/>
        <end position="145"/>
    </location>
</feature>
<proteinExistence type="inferred from homology"/>
<dbReference type="SUPFAM" id="SSF53474">
    <property type="entry name" value="alpha/beta-Hydrolases"/>
    <property type="match status" value="1"/>
</dbReference>
<dbReference type="Gene3D" id="3.40.50.1820">
    <property type="entry name" value="alpha/beta hydrolase"/>
    <property type="match status" value="1"/>
</dbReference>
<accession>A0ABR3ZD28</accession>
<evidence type="ECO:0000256" key="4">
    <source>
        <dbReference type="SAM" id="Phobius"/>
    </source>
</evidence>
<keyword evidence="4" id="KW-1133">Transmembrane helix</keyword>
<comment type="caution">
    <text evidence="7">The sequence shown here is derived from an EMBL/GenBank/DDBJ whole genome shotgun (WGS) entry which is preliminary data.</text>
</comment>
<dbReference type="InterPro" id="IPR051601">
    <property type="entry name" value="Serine_prot/Carboxylest_S33"/>
</dbReference>
<evidence type="ECO:0000259" key="5">
    <source>
        <dbReference type="Pfam" id="PF00561"/>
    </source>
</evidence>
<gene>
    <name evidence="7" type="ORF">Sste5346_003666</name>
</gene>
<evidence type="ECO:0000256" key="3">
    <source>
        <dbReference type="SAM" id="MobiDB-lite"/>
    </source>
</evidence>
<feature type="region of interest" description="Disordered" evidence="3">
    <location>
        <begin position="182"/>
        <end position="201"/>
    </location>
</feature>